<dbReference type="AlphaFoldDB" id="A0A6C0DJD7"/>
<reference evidence="2" key="1">
    <citation type="journal article" date="2020" name="Nature">
        <title>Giant virus diversity and host interactions through global metagenomics.</title>
        <authorList>
            <person name="Schulz F."/>
            <person name="Roux S."/>
            <person name="Paez-Espino D."/>
            <person name="Jungbluth S."/>
            <person name="Walsh D.A."/>
            <person name="Denef V.J."/>
            <person name="McMahon K.D."/>
            <person name="Konstantinidis K.T."/>
            <person name="Eloe-Fadrosh E.A."/>
            <person name="Kyrpides N.C."/>
            <person name="Woyke T."/>
        </authorList>
    </citation>
    <scope>NUCLEOTIDE SEQUENCE</scope>
    <source>
        <strain evidence="2">GVMAG-M-3300023174-182</strain>
    </source>
</reference>
<name>A0A6C0DJD7_9ZZZZ</name>
<evidence type="ECO:0000256" key="1">
    <source>
        <dbReference type="SAM" id="Coils"/>
    </source>
</evidence>
<sequence length="283" mass="33633">MKNNTINEINEKNKIKHSALCCVYCGKAYKTKQNLDKHLILCEIYYKSKNRSTSSHSLQKDDEYEVMTAIPSPKIMYQIVAELSLKYNNLETKLNEMRNYLSKKIKKIDIFQYLNDNNQIKPNLLFDHITEIITIEQSDIEYLFNNSYMETLNRILSKSISTDAVADEDLHLPIAAFRQKPNTIYIYTKINDQHNSWILVPKDKFIRFLNIIQFKISKAFSEWRKNNLQSLNEDDKQCILYDKTFSKLMAPEFKTDATYNKYYSNIYHNIKKDMNVNFIEYEL</sequence>
<dbReference type="EMBL" id="MN739621">
    <property type="protein sequence ID" value="QHT16350.1"/>
    <property type="molecule type" value="Genomic_DNA"/>
</dbReference>
<protein>
    <submittedName>
        <fullName evidence="2">Uncharacterized protein</fullName>
    </submittedName>
</protein>
<keyword evidence="1" id="KW-0175">Coiled coil</keyword>
<evidence type="ECO:0000313" key="2">
    <source>
        <dbReference type="EMBL" id="QHT16350.1"/>
    </source>
</evidence>
<proteinExistence type="predicted"/>
<accession>A0A6C0DJD7</accession>
<feature type="coiled-coil region" evidence="1">
    <location>
        <begin position="80"/>
        <end position="107"/>
    </location>
</feature>
<organism evidence="2">
    <name type="scientific">viral metagenome</name>
    <dbReference type="NCBI Taxonomy" id="1070528"/>
    <lineage>
        <taxon>unclassified sequences</taxon>
        <taxon>metagenomes</taxon>
        <taxon>organismal metagenomes</taxon>
    </lineage>
</organism>